<proteinExistence type="predicted"/>
<dbReference type="OrthoDB" id="1606438at2759"/>
<dbReference type="InterPro" id="IPR036390">
    <property type="entry name" value="WH_DNA-bd_sf"/>
</dbReference>
<dbReference type="InterPro" id="IPR029063">
    <property type="entry name" value="SAM-dependent_MTases_sf"/>
</dbReference>
<keyword evidence="3" id="KW-0949">S-adenosyl-L-methionine</keyword>
<name>A0A2T2N3Y4_CORCC</name>
<evidence type="ECO:0000313" key="5">
    <source>
        <dbReference type="EMBL" id="PSN60089.1"/>
    </source>
</evidence>
<evidence type="ECO:0000256" key="1">
    <source>
        <dbReference type="ARBA" id="ARBA00022603"/>
    </source>
</evidence>
<dbReference type="Pfam" id="PF00891">
    <property type="entry name" value="Methyltransf_2"/>
    <property type="match status" value="1"/>
</dbReference>
<keyword evidence="6" id="KW-1185">Reference proteome</keyword>
<dbReference type="InterPro" id="IPR001077">
    <property type="entry name" value="COMT_C"/>
</dbReference>
<sequence length="447" mass="49751">MADEKITLNELAARVTELSEAFTKFTKDNNVAVPTFAADGPLKYGPLTGDAFMTRQKLLDALNDMFWLVQGPSESIFNYCHNAMPDAACLNTLNQFDFWSAVPVNGSATYEEIAKHVNLPLDVVERFIKHGTTLRFFAETEPGSPNNKIRHTSRSAALATNPGLKALVVVTLETVGGPMMVMHEALDRYARGKAELPKTVEQSAFALLHSSGTFGGPFTNSWQQLEEDGEGEKKGWRQRNFVTFMNYVKDIFGLEGVIADAHDWKSAGEISVVDLGGSGGHDSFVLARKFPNLTITVEDLPNAESKFNENVPEELKSRVSFRPHDFFTPQPIQADVYIIKLIIHDWPDAESIKILQNLRPALRPGARVIVIEYVGDTSASGGAQVPRSVQQYGTATDLRIMALFNAKERSVESYKKLFEMADERFEIKKVEHDPISFFATIETVWRG</sequence>
<dbReference type="Proteomes" id="UP000240883">
    <property type="component" value="Unassembled WGS sequence"/>
</dbReference>
<dbReference type="Gene3D" id="3.40.50.150">
    <property type="entry name" value="Vaccinia Virus protein VP39"/>
    <property type="match status" value="1"/>
</dbReference>
<evidence type="ECO:0000313" key="6">
    <source>
        <dbReference type="Proteomes" id="UP000240883"/>
    </source>
</evidence>
<keyword evidence="2 5" id="KW-0808">Transferase</keyword>
<dbReference type="STRING" id="1448308.A0A2T2N3Y4"/>
<dbReference type="PANTHER" id="PTHR43712">
    <property type="entry name" value="PUTATIVE (AFU_ORTHOLOGUE AFUA_4G14580)-RELATED"/>
    <property type="match status" value="1"/>
</dbReference>
<dbReference type="SUPFAM" id="SSF53335">
    <property type="entry name" value="S-adenosyl-L-methionine-dependent methyltransferases"/>
    <property type="match status" value="1"/>
</dbReference>
<dbReference type="GO" id="GO:0008171">
    <property type="term" value="F:O-methyltransferase activity"/>
    <property type="evidence" value="ECO:0007669"/>
    <property type="project" value="InterPro"/>
</dbReference>
<organism evidence="5 6">
    <name type="scientific">Corynespora cassiicola Philippines</name>
    <dbReference type="NCBI Taxonomy" id="1448308"/>
    <lineage>
        <taxon>Eukaryota</taxon>
        <taxon>Fungi</taxon>
        <taxon>Dikarya</taxon>
        <taxon>Ascomycota</taxon>
        <taxon>Pezizomycotina</taxon>
        <taxon>Dothideomycetes</taxon>
        <taxon>Pleosporomycetidae</taxon>
        <taxon>Pleosporales</taxon>
        <taxon>Corynesporascaceae</taxon>
        <taxon>Corynespora</taxon>
    </lineage>
</organism>
<evidence type="ECO:0000256" key="3">
    <source>
        <dbReference type="ARBA" id="ARBA00022691"/>
    </source>
</evidence>
<dbReference type="PANTHER" id="PTHR43712:SF12">
    <property type="entry name" value="STERIGMATOCYSTIN 8-O-METHYLTRANSFERASE"/>
    <property type="match status" value="1"/>
</dbReference>
<dbReference type="CDD" id="cd02440">
    <property type="entry name" value="AdoMet_MTases"/>
    <property type="match status" value="1"/>
</dbReference>
<protein>
    <submittedName>
        <fullName evidence="5">S-adenosyl-L-methionine-dependent methyltransferase</fullName>
    </submittedName>
</protein>
<dbReference type="GO" id="GO:0032259">
    <property type="term" value="P:methylation"/>
    <property type="evidence" value="ECO:0007669"/>
    <property type="project" value="UniProtKB-KW"/>
</dbReference>
<dbReference type="EMBL" id="KZ678151">
    <property type="protein sequence ID" value="PSN60089.1"/>
    <property type="molecule type" value="Genomic_DNA"/>
</dbReference>
<accession>A0A2T2N3Y4</accession>
<evidence type="ECO:0000256" key="2">
    <source>
        <dbReference type="ARBA" id="ARBA00022679"/>
    </source>
</evidence>
<dbReference type="AlphaFoldDB" id="A0A2T2N3Y4"/>
<feature type="domain" description="O-methyltransferase C-terminal" evidence="4">
    <location>
        <begin position="270"/>
        <end position="421"/>
    </location>
</feature>
<keyword evidence="1 5" id="KW-0489">Methyltransferase</keyword>
<dbReference type="SUPFAM" id="SSF46785">
    <property type="entry name" value="Winged helix' DNA-binding domain"/>
    <property type="match status" value="1"/>
</dbReference>
<gene>
    <name evidence="5" type="ORF">BS50DRAFT_507331</name>
</gene>
<evidence type="ECO:0000259" key="4">
    <source>
        <dbReference type="Pfam" id="PF00891"/>
    </source>
</evidence>
<reference evidence="5 6" key="1">
    <citation type="journal article" date="2018" name="Front. Microbiol.">
        <title>Genome-Wide Analysis of Corynespora cassiicola Leaf Fall Disease Putative Effectors.</title>
        <authorList>
            <person name="Lopez D."/>
            <person name="Ribeiro S."/>
            <person name="Label P."/>
            <person name="Fumanal B."/>
            <person name="Venisse J.S."/>
            <person name="Kohler A."/>
            <person name="de Oliveira R.R."/>
            <person name="Labutti K."/>
            <person name="Lipzen A."/>
            <person name="Lail K."/>
            <person name="Bauer D."/>
            <person name="Ohm R.A."/>
            <person name="Barry K.W."/>
            <person name="Spatafora J."/>
            <person name="Grigoriev I.V."/>
            <person name="Martin F.M."/>
            <person name="Pujade-Renaud V."/>
        </authorList>
    </citation>
    <scope>NUCLEOTIDE SEQUENCE [LARGE SCALE GENOMIC DNA]</scope>
    <source>
        <strain evidence="5 6">Philippines</strain>
    </source>
</reference>
<dbReference type="PROSITE" id="PS51683">
    <property type="entry name" value="SAM_OMT_II"/>
    <property type="match status" value="1"/>
</dbReference>
<dbReference type="InterPro" id="IPR016461">
    <property type="entry name" value="COMT-like"/>
</dbReference>